<evidence type="ECO:0000259" key="11">
    <source>
        <dbReference type="PROSITE" id="PS00497"/>
    </source>
</evidence>
<dbReference type="SUPFAM" id="SSF48056">
    <property type="entry name" value="Di-copper centre-containing domain"/>
    <property type="match status" value="1"/>
</dbReference>
<name>A0A3N4L5Z3_9PEZI</name>
<evidence type="ECO:0000256" key="10">
    <source>
        <dbReference type="ARBA" id="ARBA00048881"/>
    </source>
</evidence>
<comment type="cofactor">
    <cofactor evidence="1">
        <name>Cu(2+)</name>
        <dbReference type="ChEBI" id="CHEBI:29036"/>
    </cofactor>
</comment>
<evidence type="ECO:0000313" key="13">
    <source>
        <dbReference type="EMBL" id="RPB16051.1"/>
    </source>
</evidence>
<proteinExistence type="inferred from homology"/>
<dbReference type="STRING" id="1392247.A0A3N4L5Z3"/>
<dbReference type="GO" id="GO:0042438">
    <property type="term" value="P:melanin biosynthetic process"/>
    <property type="evidence" value="ECO:0007669"/>
    <property type="project" value="UniProtKB-KW"/>
</dbReference>
<gene>
    <name evidence="13" type="ORF">P167DRAFT_570770</name>
</gene>
<dbReference type="InterPro" id="IPR008922">
    <property type="entry name" value="Di-copper_centre_dom_sf"/>
</dbReference>
<dbReference type="PRINTS" id="PR00092">
    <property type="entry name" value="TYROSINASE"/>
</dbReference>
<dbReference type="PROSITE" id="PS00497">
    <property type="entry name" value="TYROSINASE_1"/>
    <property type="match status" value="1"/>
</dbReference>
<evidence type="ECO:0000256" key="1">
    <source>
        <dbReference type="ARBA" id="ARBA00001973"/>
    </source>
</evidence>
<comment type="catalytic activity">
    <reaction evidence="10">
        <text>L-tyrosine + O2 = L-dopaquinone + H2O</text>
        <dbReference type="Rhea" id="RHEA:18117"/>
        <dbReference type="ChEBI" id="CHEBI:15377"/>
        <dbReference type="ChEBI" id="CHEBI:15379"/>
        <dbReference type="ChEBI" id="CHEBI:57924"/>
        <dbReference type="ChEBI" id="CHEBI:58315"/>
        <dbReference type="EC" id="1.14.18.1"/>
    </reaction>
</comment>
<dbReference type="InterPro" id="IPR050316">
    <property type="entry name" value="Tyrosinase/Hemocyanin"/>
</dbReference>
<dbReference type="InParanoid" id="A0A3N4L5Z3"/>
<comment type="catalytic activity">
    <reaction evidence="9">
        <text>2 L-dopa + O2 = 2 L-dopaquinone + 2 H2O</text>
        <dbReference type="Rhea" id="RHEA:34287"/>
        <dbReference type="ChEBI" id="CHEBI:15377"/>
        <dbReference type="ChEBI" id="CHEBI:15379"/>
        <dbReference type="ChEBI" id="CHEBI:57504"/>
        <dbReference type="ChEBI" id="CHEBI:57924"/>
        <dbReference type="EC" id="1.14.18.1"/>
    </reaction>
</comment>
<dbReference type="Pfam" id="PF00264">
    <property type="entry name" value="Tyrosinase"/>
    <property type="match status" value="1"/>
</dbReference>
<evidence type="ECO:0000259" key="12">
    <source>
        <dbReference type="PROSITE" id="PS00498"/>
    </source>
</evidence>
<feature type="domain" description="Tyrosinase copper-binding" evidence="12">
    <location>
        <begin position="291"/>
        <end position="302"/>
    </location>
</feature>
<dbReference type="InterPro" id="IPR041640">
    <property type="entry name" value="Tyrosinase_C"/>
</dbReference>
<dbReference type="PANTHER" id="PTHR11474:SF76">
    <property type="entry name" value="SHKT DOMAIN-CONTAINING PROTEIN"/>
    <property type="match status" value="1"/>
</dbReference>
<evidence type="ECO:0000256" key="9">
    <source>
        <dbReference type="ARBA" id="ARBA00048233"/>
    </source>
</evidence>
<keyword evidence="8" id="KW-0470">Melanin biosynthesis</keyword>
<evidence type="ECO:0000256" key="4">
    <source>
        <dbReference type="ARBA" id="ARBA00022723"/>
    </source>
</evidence>
<dbReference type="Gene3D" id="2.60.310.20">
    <property type="match status" value="1"/>
</dbReference>
<dbReference type="GO" id="GO:0004503">
    <property type="term" value="F:tyrosinase activity"/>
    <property type="evidence" value="ECO:0007669"/>
    <property type="project" value="UniProtKB-EC"/>
</dbReference>
<evidence type="ECO:0000256" key="6">
    <source>
        <dbReference type="ARBA" id="ARBA00023008"/>
    </source>
</evidence>
<dbReference type="InterPro" id="IPR002227">
    <property type="entry name" value="Tyrosinase_Cu-bd"/>
</dbReference>
<keyword evidence="7" id="KW-0503">Monooxygenase</keyword>
<evidence type="ECO:0000256" key="3">
    <source>
        <dbReference type="ARBA" id="ARBA00011906"/>
    </source>
</evidence>
<dbReference type="EMBL" id="ML119110">
    <property type="protein sequence ID" value="RPB16051.1"/>
    <property type="molecule type" value="Genomic_DNA"/>
</dbReference>
<dbReference type="OrthoDB" id="6132182at2759"/>
<keyword evidence="5" id="KW-0560">Oxidoreductase</keyword>
<feature type="domain" description="Tyrosinase copper-binding" evidence="11">
    <location>
        <begin position="86"/>
        <end position="103"/>
    </location>
</feature>
<sequence>MTDYVDITGVTEGRNGPAVPLRTEINEFIQNKDMLNIYLLGLQRMQSLPKTDKLSWFQIGGIHGRPYTAWDNVSGIAGNNTGYCTHSSILFPTWHRPYVAVYEQALFASVKAAVQAFPEGPTKTKYMRLVPSFRIPYWDFAANQKLPDIVLRQEKVTVETPTGTKTINNPLYSYNFGTNIDKREFPERQYYTWPATIRQPLIRGRAPAATDKSSPDQVQRGLDSNFRNIRDRMYALLTQNGYKEYKAFSNDGWVRNGRADDYDSLESIHNMIHGITGGDGHMGHPGYAAFDPIFWLHHCNVDRIFALWQVLNPNSYVTDQIALNSTFWSRGSQQSNNPTIEGVNTGLLPFHKNDREYYTSQTCRELKQFGSTYPELIDWGVVGPTQVKQNVVAAVTRLYGTQAPAGRIAGSSSGSGTIAAAIAPFKAMAQHAVGIPQTDGPGDDDHAGHKHAEVHKHDTKKPFVSVAEGGHPSLLEDNHYHEYFADIRVDKYCLGGSFNVHIFMGDFNTDPVARMLDRNLVGTFTVFANNSDNTGCGKCKQNAEEGLTVTASIPLTGGLLDRIPDNSIPELQSLEPDIVVPFLNKKLHWRLDGTAVHREEVPSLKVAIATAIVDLPDHENDFPTYRAWRPLYDVTRGRPCGIVEGDDL</sequence>
<dbReference type="GO" id="GO:0046872">
    <property type="term" value="F:metal ion binding"/>
    <property type="evidence" value="ECO:0007669"/>
    <property type="project" value="UniProtKB-KW"/>
</dbReference>
<dbReference type="PROSITE" id="PS00498">
    <property type="entry name" value="TYROSINASE_2"/>
    <property type="match status" value="1"/>
</dbReference>
<dbReference type="AlphaFoldDB" id="A0A3N4L5Z3"/>
<keyword evidence="14" id="KW-1185">Reference proteome</keyword>
<evidence type="ECO:0000313" key="14">
    <source>
        <dbReference type="Proteomes" id="UP000277580"/>
    </source>
</evidence>
<evidence type="ECO:0000256" key="7">
    <source>
        <dbReference type="ARBA" id="ARBA00023033"/>
    </source>
</evidence>
<keyword evidence="6" id="KW-0186">Copper</keyword>
<evidence type="ECO:0000256" key="5">
    <source>
        <dbReference type="ARBA" id="ARBA00023002"/>
    </source>
</evidence>
<dbReference type="Gene3D" id="1.10.1280.10">
    <property type="entry name" value="Di-copper center containing domain from catechol oxidase"/>
    <property type="match status" value="1"/>
</dbReference>
<keyword evidence="4" id="KW-0479">Metal-binding</keyword>
<dbReference type="Proteomes" id="UP000277580">
    <property type="component" value="Unassembled WGS sequence"/>
</dbReference>
<dbReference type="Pfam" id="PF18132">
    <property type="entry name" value="Tyrosinase_C"/>
    <property type="match status" value="1"/>
</dbReference>
<organism evidence="13 14">
    <name type="scientific">Morchella conica CCBAS932</name>
    <dbReference type="NCBI Taxonomy" id="1392247"/>
    <lineage>
        <taxon>Eukaryota</taxon>
        <taxon>Fungi</taxon>
        <taxon>Dikarya</taxon>
        <taxon>Ascomycota</taxon>
        <taxon>Pezizomycotina</taxon>
        <taxon>Pezizomycetes</taxon>
        <taxon>Pezizales</taxon>
        <taxon>Morchellaceae</taxon>
        <taxon>Morchella</taxon>
    </lineage>
</organism>
<evidence type="ECO:0000256" key="2">
    <source>
        <dbReference type="ARBA" id="ARBA00009928"/>
    </source>
</evidence>
<reference evidence="13 14" key="1">
    <citation type="journal article" date="2018" name="Nat. Ecol. Evol.">
        <title>Pezizomycetes genomes reveal the molecular basis of ectomycorrhizal truffle lifestyle.</title>
        <authorList>
            <person name="Murat C."/>
            <person name="Payen T."/>
            <person name="Noel B."/>
            <person name="Kuo A."/>
            <person name="Morin E."/>
            <person name="Chen J."/>
            <person name="Kohler A."/>
            <person name="Krizsan K."/>
            <person name="Balestrini R."/>
            <person name="Da Silva C."/>
            <person name="Montanini B."/>
            <person name="Hainaut M."/>
            <person name="Levati E."/>
            <person name="Barry K.W."/>
            <person name="Belfiori B."/>
            <person name="Cichocki N."/>
            <person name="Clum A."/>
            <person name="Dockter R.B."/>
            <person name="Fauchery L."/>
            <person name="Guy J."/>
            <person name="Iotti M."/>
            <person name="Le Tacon F."/>
            <person name="Lindquist E.A."/>
            <person name="Lipzen A."/>
            <person name="Malagnac F."/>
            <person name="Mello A."/>
            <person name="Molinier V."/>
            <person name="Miyauchi S."/>
            <person name="Poulain J."/>
            <person name="Riccioni C."/>
            <person name="Rubini A."/>
            <person name="Sitrit Y."/>
            <person name="Splivallo R."/>
            <person name="Traeger S."/>
            <person name="Wang M."/>
            <person name="Zifcakova L."/>
            <person name="Wipf D."/>
            <person name="Zambonelli A."/>
            <person name="Paolocci F."/>
            <person name="Nowrousian M."/>
            <person name="Ottonello S."/>
            <person name="Baldrian P."/>
            <person name="Spatafora J.W."/>
            <person name="Henrissat B."/>
            <person name="Nagy L.G."/>
            <person name="Aury J.M."/>
            <person name="Wincker P."/>
            <person name="Grigoriev I.V."/>
            <person name="Bonfante P."/>
            <person name="Martin F.M."/>
        </authorList>
    </citation>
    <scope>NUCLEOTIDE SEQUENCE [LARGE SCALE GENOMIC DNA]</scope>
    <source>
        <strain evidence="13 14">CCBAS932</strain>
    </source>
</reference>
<dbReference type="EC" id="1.14.18.1" evidence="3"/>
<dbReference type="PANTHER" id="PTHR11474">
    <property type="entry name" value="TYROSINASE FAMILY MEMBER"/>
    <property type="match status" value="1"/>
</dbReference>
<protein>
    <recommendedName>
        <fullName evidence="3">tyrosinase</fullName>
        <ecNumber evidence="3">1.14.18.1</ecNumber>
    </recommendedName>
</protein>
<accession>A0A3N4L5Z3</accession>
<evidence type="ECO:0000256" key="8">
    <source>
        <dbReference type="ARBA" id="ARBA00023101"/>
    </source>
</evidence>
<comment type="similarity">
    <text evidence="2">Belongs to the tyrosinase family.</text>
</comment>